<keyword evidence="1" id="KW-1133">Transmembrane helix</keyword>
<comment type="caution">
    <text evidence="2">The sequence shown here is derived from an EMBL/GenBank/DDBJ whole genome shotgun (WGS) entry which is preliminary data.</text>
</comment>
<gene>
    <name evidence="2" type="ORF">JK358_06330</name>
</gene>
<dbReference type="Proteomes" id="UP000602198">
    <property type="component" value="Unassembled WGS sequence"/>
</dbReference>
<keyword evidence="1" id="KW-0812">Transmembrane</keyword>
<evidence type="ECO:0000313" key="2">
    <source>
        <dbReference type="EMBL" id="MBL1074007.1"/>
    </source>
</evidence>
<keyword evidence="1" id="KW-0472">Membrane</keyword>
<dbReference type="RefSeq" id="WP_201944725.1">
    <property type="nucleotide sequence ID" value="NZ_JAERRJ010000002.1"/>
</dbReference>
<keyword evidence="3" id="KW-1185">Reference proteome</keyword>
<sequence length="253" mass="27676">MGELPREAEEKTDPIYGPSGFAAAFGMSVSCLLCLCATMYVGIPWAVAVFGRPHVRPEEESAVVIACALLLAVMLAGAAWLRPRSRRAGMRGAALALAAGSLLSMGLWWLFNHALNTERWNDRRAGLVQFGVVVPDAYEFAWGRSGCGTGLVEQSCWQKFYYTAPLREFDSYERLFPQGQPGGYVLPFRAGTCDEAFAWELDCAAGDIVVRGSSWGGSVLVMRTATEMTLAVEVLDDAYPVFFGRCEGFRRCL</sequence>
<reference evidence="2 3" key="1">
    <citation type="submission" date="2021-01" db="EMBL/GenBank/DDBJ databases">
        <title>WGS of actinomycetes isolated from Thailand.</title>
        <authorList>
            <person name="Thawai C."/>
        </authorList>
    </citation>
    <scope>NUCLEOTIDE SEQUENCE [LARGE SCALE GENOMIC DNA]</scope>
    <source>
        <strain evidence="2 3">LPG 2</strain>
    </source>
</reference>
<feature type="transmembrane region" description="Helical" evidence="1">
    <location>
        <begin position="93"/>
        <end position="111"/>
    </location>
</feature>
<name>A0ABS1M017_9NOCA</name>
<accession>A0ABS1M017</accession>
<dbReference type="EMBL" id="JAERRJ010000002">
    <property type="protein sequence ID" value="MBL1074007.1"/>
    <property type="molecule type" value="Genomic_DNA"/>
</dbReference>
<organism evidence="2 3">
    <name type="scientific">Nocardia acididurans</name>
    <dbReference type="NCBI Taxonomy" id="2802282"/>
    <lineage>
        <taxon>Bacteria</taxon>
        <taxon>Bacillati</taxon>
        <taxon>Actinomycetota</taxon>
        <taxon>Actinomycetes</taxon>
        <taxon>Mycobacteriales</taxon>
        <taxon>Nocardiaceae</taxon>
        <taxon>Nocardia</taxon>
    </lineage>
</organism>
<proteinExistence type="predicted"/>
<dbReference type="PROSITE" id="PS51257">
    <property type="entry name" value="PROKAR_LIPOPROTEIN"/>
    <property type="match status" value="1"/>
</dbReference>
<protein>
    <submittedName>
        <fullName evidence="2">Uncharacterized protein</fullName>
    </submittedName>
</protein>
<feature type="transmembrane region" description="Helical" evidence="1">
    <location>
        <begin position="21"/>
        <end position="43"/>
    </location>
</feature>
<feature type="transmembrane region" description="Helical" evidence="1">
    <location>
        <begin position="63"/>
        <end position="81"/>
    </location>
</feature>
<evidence type="ECO:0000313" key="3">
    <source>
        <dbReference type="Proteomes" id="UP000602198"/>
    </source>
</evidence>
<evidence type="ECO:0000256" key="1">
    <source>
        <dbReference type="SAM" id="Phobius"/>
    </source>
</evidence>